<dbReference type="PROSITE" id="PS50865">
    <property type="entry name" value="ZF_MYND_2"/>
    <property type="match status" value="1"/>
</dbReference>
<sequence>MSASSLAEPQPPTDSESLESPQPRTHSVESRDLTEDILKTVLYHDIVKSLRVPPKDLGLPLSLKHYYPESWNFHFQKAYGEKYGPNADLKSWKKENTDIGLLAYLGNVRACEQEIAVTTKVLLRAEGSLIALAMNKFAHDDLENGWNSLDVDKRTDLVLEGLVRGAIHARELSRLDCPEMCVFRLSGAREKEQKRGFIDLLKAIIAHDPTGNGSVKSLYMFSHPAVENEYEYVTTLATPWPPEMRAFGLLRILQRNLYIVQALTGILKAYSGVAAIDITPKDEWEAQQRGIVCVGCYSCGATPNDDAVTLRKCGGCRSVTYCSEDCQQRDWRQHKKLCNARPVRVDHIIAPSSEALPEFLGCPQAQPGFIRSPALRQQIQHLSQRDSHARDYHFDTAPNHTQSVRIHDPIRRLDFLVARKRAMASGDHAAVRKMHDILQRMQRAGLIDLTATQIRDQLEREYGLDLGAEAPKEELPSNPTKEEMKEQLGLCFKRDLLAESQRAGEGAKDDLTAVGSLAVLGHANCLGEGENPKEGYSDSDE</sequence>
<feature type="region of interest" description="Disordered" evidence="5">
    <location>
        <begin position="1"/>
        <end position="31"/>
    </location>
</feature>
<evidence type="ECO:0000256" key="5">
    <source>
        <dbReference type="SAM" id="MobiDB-lite"/>
    </source>
</evidence>
<dbReference type="Proteomes" id="UP001215598">
    <property type="component" value="Unassembled WGS sequence"/>
</dbReference>
<dbReference type="EMBL" id="JARKIB010000024">
    <property type="protein sequence ID" value="KAJ7766214.1"/>
    <property type="molecule type" value="Genomic_DNA"/>
</dbReference>
<protein>
    <recommendedName>
        <fullName evidence="6">MYND-type domain-containing protein</fullName>
    </recommendedName>
</protein>
<comment type="caution">
    <text evidence="7">The sequence shown here is derived from an EMBL/GenBank/DDBJ whole genome shotgun (WGS) entry which is preliminary data.</text>
</comment>
<evidence type="ECO:0000313" key="8">
    <source>
        <dbReference type="Proteomes" id="UP001215598"/>
    </source>
</evidence>
<accession>A0AAD7JJL2</accession>
<organism evidence="7 8">
    <name type="scientific">Mycena metata</name>
    <dbReference type="NCBI Taxonomy" id="1033252"/>
    <lineage>
        <taxon>Eukaryota</taxon>
        <taxon>Fungi</taxon>
        <taxon>Dikarya</taxon>
        <taxon>Basidiomycota</taxon>
        <taxon>Agaricomycotina</taxon>
        <taxon>Agaricomycetes</taxon>
        <taxon>Agaricomycetidae</taxon>
        <taxon>Agaricales</taxon>
        <taxon>Marasmiineae</taxon>
        <taxon>Mycenaceae</taxon>
        <taxon>Mycena</taxon>
    </lineage>
</organism>
<evidence type="ECO:0000256" key="3">
    <source>
        <dbReference type="ARBA" id="ARBA00022833"/>
    </source>
</evidence>
<evidence type="ECO:0000256" key="4">
    <source>
        <dbReference type="PROSITE-ProRule" id="PRU00134"/>
    </source>
</evidence>
<evidence type="ECO:0000256" key="2">
    <source>
        <dbReference type="ARBA" id="ARBA00022771"/>
    </source>
</evidence>
<feature type="compositionally biased region" description="Polar residues" evidence="5">
    <location>
        <begin position="1"/>
        <end position="25"/>
    </location>
</feature>
<keyword evidence="2 4" id="KW-0863">Zinc-finger</keyword>
<evidence type="ECO:0000256" key="1">
    <source>
        <dbReference type="ARBA" id="ARBA00022723"/>
    </source>
</evidence>
<dbReference type="Pfam" id="PF01753">
    <property type="entry name" value="zf-MYND"/>
    <property type="match status" value="1"/>
</dbReference>
<dbReference type="InterPro" id="IPR002893">
    <property type="entry name" value="Znf_MYND"/>
</dbReference>
<feature type="domain" description="MYND-type" evidence="6">
    <location>
        <begin position="296"/>
        <end position="338"/>
    </location>
</feature>
<dbReference type="GO" id="GO:0008270">
    <property type="term" value="F:zinc ion binding"/>
    <property type="evidence" value="ECO:0007669"/>
    <property type="project" value="UniProtKB-KW"/>
</dbReference>
<keyword evidence="8" id="KW-1185">Reference proteome</keyword>
<evidence type="ECO:0000313" key="7">
    <source>
        <dbReference type="EMBL" id="KAJ7766214.1"/>
    </source>
</evidence>
<dbReference type="AlphaFoldDB" id="A0AAD7JJL2"/>
<name>A0AAD7JJL2_9AGAR</name>
<gene>
    <name evidence="7" type="ORF">B0H16DRAFT_1687215</name>
</gene>
<keyword evidence="3" id="KW-0862">Zinc</keyword>
<proteinExistence type="predicted"/>
<dbReference type="SUPFAM" id="SSF144232">
    <property type="entry name" value="HIT/MYND zinc finger-like"/>
    <property type="match status" value="1"/>
</dbReference>
<evidence type="ECO:0000259" key="6">
    <source>
        <dbReference type="PROSITE" id="PS50865"/>
    </source>
</evidence>
<dbReference type="Gene3D" id="6.10.140.2220">
    <property type="match status" value="1"/>
</dbReference>
<keyword evidence="1" id="KW-0479">Metal-binding</keyword>
<reference evidence="7" key="1">
    <citation type="submission" date="2023-03" db="EMBL/GenBank/DDBJ databases">
        <title>Massive genome expansion in bonnet fungi (Mycena s.s.) driven by repeated elements and novel gene families across ecological guilds.</title>
        <authorList>
            <consortium name="Lawrence Berkeley National Laboratory"/>
            <person name="Harder C.B."/>
            <person name="Miyauchi S."/>
            <person name="Viragh M."/>
            <person name="Kuo A."/>
            <person name="Thoen E."/>
            <person name="Andreopoulos B."/>
            <person name="Lu D."/>
            <person name="Skrede I."/>
            <person name="Drula E."/>
            <person name="Henrissat B."/>
            <person name="Morin E."/>
            <person name="Kohler A."/>
            <person name="Barry K."/>
            <person name="LaButti K."/>
            <person name="Morin E."/>
            <person name="Salamov A."/>
            <person name="Lipzen A."/>
            <person name="Mereny Z."/>
            <person name="Hegedus B."/>
            <person name="Baldrian P."/>
            <person name="Stursova M."/>
            <person name="Weitz H."/>
            <person name="Taylor A."/>
            <person name="Grigoriev I.V."/>
            <person name="Nagy L.G."/>
            <person name="Martin F."/>
            <person name="Kauserud H."/>
        </authorList>
    </citation>
    <scope>NUCLEOTIDE SEQUENCE</scope>
    <source>
        <strain evidence="7">CBHHK182m</strain>
    </source>
</reference>